<keyword evidence="3" id="KW-1185">Reference proteome</keyword>
<accession>A0AAW0BMK8</accession>
<feature type="region of interest" description="Disordered" evidence="1">
    <location>
        <begin position="1"/>
        <end position="57"/>
    </location>
</feature>
<name>A0AAW0BMK8_9AGAR</name>
<dbReference type="EMBL" id="JAWWNJ010000029">
    <property type="protein sequence ID" value="KAK7027849.1"/>
    <property type="molecule type" value="Genomic_DNA"/>
</dbReference>
<evidence type="ECO:0000256" key="1">
    <source>
        <dbReference type="SAM" id="MobiDB-lite"/>
    </source>
</evidence>
<evidence type="ECO:0000313" key="3">
    <source>
        <dbReference type="Proteomes" id="UP001362999"/>
    </source>
</evidence>
<sequence length="541" mass="60867">MPSNCDPETEQTTTCVDLSKAVESDNLPGSGTLPPDPEALHPTVDLPPTNPEPNDVDSAEMRRELDGILSKGSLVSSHVVSAVHTLPTELLSEIFDLCFPEELYQLATTSTPQDEFRRISQDHILQLAHVCCRWYNVAMDTPKLWANISIHVYCWRHLTPPVGSILNMLAAALERGRNHPLTLTVCTSASNQGAERALQLFVEHGHRWREFTVSAIKRPPVPLLHATTTLERLEWLRLYSVRRSDRRSWKDVEIFQDAPRLTKLDFSGYPSGLPKLPWNQIKSCTHHVDEIFGCLHHSLTVLRNAAPGSSYQLDLDLRKCRSSDRPWDSVCSEVQDLQICFSACNSATTERLFDSLTLPRVQSLALQGTVSGIQFPFWACDDSFLRLADRSNFYDHIFELTICRVIVSDRDILRCLEVLPRLKSLSITGWPRAGVGRRRGPKRVITDRLLLALVYSADVPALVPQLHELRLKPVHGKYSESVYVDLVFSRVRKVCDVDNNGAFRATFAGRGRHRLSSSVMEAFDELVSAGKLVFIVSDTLL</sequence>
<dbReference type="AlphaFoldDB" id="A0AAW0BMK8"/>
<organism evidence="2 3">
    <name type="scientific">Favolaschia claudopus</name>
    <dbReference type="NCBI Taxonomy" id="2862362"/>
    <lineage>
        <taxon>Eukaryota</taxon>
        <taxon>Fungi</taxon>
        <taxon>Dikarya</taxon>
        <taxon>Basidiomycota</taxon>
        <taxon>Agaricomycotina</taxon>
        <taxon>Agaricomycetes</taxon>
        <taxon>Agaricomycetidae</taxon>
        <taxon>Agaricales</taxon>
        <taxon>Marasmiineae</taxon>
        <taxon>Mycenaceae</taxon>
        <taxon>Favolaschia</taxon>
    </lineage>
</organism>
<proteinExistence type="predicted"/>
<protein>
    <recommendedName>
        <fullName evidence="4">F-box domain-containing protein</fullName>
    </recommendedName>
</protein>
<reference evidence="2 3" key="1">
    <citation type="journal article" date="2024" name="J Genomics">
        <title>Draft genome sequencing and assembly of Favolaschia claudopus CIRM-BRFM 2984 isolated from oak limbs.</title>
        <authorList>
            <person name="Navarro D."/>
            <person name="Drula E."/>
            <person name="Chaduli D."/>
            <person name="Cazenave R."/>
            <person name="Ahrendt S."/>
            <person name="Wang J."/>
            <person name="Lipzen A."/>
            <person name="Daum C."/>
            <person name="Barry K."/>
            <person name="Grigoriev I.V."/>
            <person name="Favel A."/>
            <person name="Rosso M.N."/>
            <person name="Martin F."/>
        </authorList>
    </citation>
    <scope>NUCLEOTIDE SEQUENCE [LARGE SCALE GENOMIC DNA]</scope>
    <source>
        <strain evidence="2 3">CIRM-BRFM 2984</strain>
    </source>
</reference>
<comment type="caution">
    <text evidence="2">The sequence shown here is derived from an EMBL/GenBank/DDBJ whole genome shotgun (WGS) entry which is preliminary data.</text>
</comment>
<evidence type="ECO:0008006" key="4">
    <source>
        <dbReference type="Google" id="ProtNLM"/>
    </source>
</evidence>
<evidence type="ECO:0000313" key="2">
    <source>
        <dbReference type="EMBL" id="KAK7027849.1"/>
    </source>
</evidence>
<gene>
    <name evidence="2" type="ORF">R3P38DRAFT_2940676</name>
</gene>
<dbReference type="Proteomes" id="UP001362999">
    <property type="component" value="Unassembled WGS sequence"/>
</dbReference>
<dbReference type="Gene3D" id="3.80.10.10">
    <property type="entry name" value="Ribonuclease Inhibitor"/>
    <property type="match status" value="1"/>
</dbReference>
<dbReference type="InterPro" id="IPR032675">
    <property type="entry name" value="LRR_dom_sf"/>
</dbReference>
<dbReference type="Gene3D" id="1.20.1280.50">
    <property type="match status" value="1"/>
</dbReference>